<comment type="caution">
    <text evidence="3">The sequence shown here is derived from an EMBL/GenBank/DDBJ whole genome shotgun (WGS) entry which is preliminary data.</text>
</comment>
<dbReference type="Pfam" id="PF00578">
    <property type="entry name" value="AhpC-TSA"/>
    <property type="match status" value="1"/>
</dbReference>
<dbReference type="InterPro" id="IPR036249">
    <property type="entry name" value="Thioredoxin-like_sf"/>
</dbReference>
<dbReference type="GO" id="GO:0016491">
    <property type="term" value="F:oxidoreductase activity"/>
    <property type="evidence" value="ECO:0007669"/>
    <property type="project" value="InterPro"/>
</dbReference>
<dbReference type="InterPro" id="IPR000866">
    <property type="entry name" value="AhpC/TSA"/>
</dbReference>
<keyword evidence="4" id="KW-1185">Reference proteome</keyword>
<dbReference type="Proteomes" id="UP000284416">
    <property type="component" value="Unassembled WGS sequence"/>
</dbReference>
<accession>A0A417YVN7</accession>
<proteinExistence type="predicted"/>
<dbReference type="EMBL" id="QWEG01000004">
    <property type="protein sequence ID" value="RHW41457.1"/>
    <property type="molecule type" value="Genomic_DNA"/>
</dbReference>
<organism evidence="3 4">
    <name type="scientific">Neobacillus notoginsengisoli</name>
    <dbReference type="NCBI Taxonomy" id="1578198"/>
    <lineage>
        <taxon>Bacteria</taxon>
        <taxon>Bacillati</taxon>
        <taxon>Bacillota</taxon>
        <taxon>Bacilli</taxon>
        <taxon>Bacillales</taxon>
        <taxon>Bacillaceae</taxon>
        <taxon>Neobacillus</taxon>
    </lineage>
</organism>
<dbReference type="Gene3D" id="3.40.30.10">
    <property type="entry name" value="Glutaredoxin"/>
    <property type="match status" value="1"/>
</dbReference>
<gene>
    <name evidence="3" type="ORF">D1B31_06935</name>
</gene>
<keyword evidence="1" id="KW-1015">Disulfide bond</keyword>
<dbReference type="OrthoDB" id="2870820at2"/>
<reference evidence="3 4" key="1">
    <citation type="journal article" date="2017" name="Int. J. Syst. Evol. Microbiol.">
        <title>Bacillus notoginsengisoli sp. nov., a novel bacterium isolated from the rhizosphere of Panax notoginseng.</title>
        <authorList>
            <person name="Zhang M.Y."/>
            <person name="Cheng J."/>
            <person name="Cai Y."/>
            <person name="Zhang T.Y."/>
            <person name="Wu Y.Y."/>
            <person name="Manikprabhu D."/>
            <person name="Li W.J."/>
            <person name="Zhang Y.X."/>
        </authorList>
    </citation>
    <scope>NUCLEOTIDE SEQUENCE [LARGE SCALE GENOMIC DNA]</scope>
    <source>
        <strain evidence="3 4">JCM 30743</strain>
    </source>
</reference>
<evidence type="ECO:0000313" key="4">
    <source>
        <dbReference type="Proteomes" id="UP000284416"/>
    </source>
</evidence>
<sequence length="104" mass="11440">MVELQKNKNLFAQFPGDVYALSASSPEDHKELKEELGLDYTLLSDKYLTLIEKAELKDPSGPKSVRGFAVLDKDGNILESQQLDPFGDQVGEIIPYAAQKVGGQ</sequence>
<dbReference type="SUPFAM" id="SSF52833">
    <property type="entry name" value="Thioredoxin-like"/>
    <property type="match status" value="1"/>
</dbReference>
<protein>
    <recommendedName>
        <fullName evidence="2">Alkyl hydroperoxide reductase subunit C/ Thiol specific antioxidant domain-containing protein</fullName>
    </recommendedName>
</protein>
<evidence type="ECO:0000313" key="3">
    <source>
        <dbReference type="EMBL" id="RHW41457.1"/>
    </source>
</evidence>
<evidence type="ECO:0000259" key="2">
    <source>
        <dbReference type="Pfam" id="PF00578"/>
    </source>
</evidence>
<dbReference type="AlphaFoldDB" id="A0A417YVN7"/>
<evidence type="ECO:0000256" key="1">
    <source>
        <dbReference type="ARBA" id="ARBA00023157"/>
    </source>
</evidence>
<dbReference type="GO" id="GO:0016209">
    <property type="term" value="F:antioxidant activity"/>
    <property type="evidence" value="ECO:0007669"/>
    <property type="project" value="InterPro"/>
</dbReference>
<feature type="domain" description="Alkyl hydroperoxide reductase subunit C/ Thiol specific antioxidant" evidence="2">
    <location>
        <begin position="1"/>
        <end position="78"/>
    </location>
</feature>
<name>A0A417YVN7_9BACI</name>